<accession>A0ABW8I4P2</accession>
<feature type="transmembrane region" description="Helical" evidence="1">
    <location>
        <begin position="227"/>
        <end position="247"/>
    </location>
</feature>
<keyword evidence="1" id="KW-1133">Transmembrane helix</keyword>
<keyword evidence="1" id="KW-0472">Membrane</keyword>
<dbReference type="InterPro" id="IPR014231">
    <property type="entry name" value="Spore_YpjB"/>
</dbReference>
<dbReference type="RefSeq" id="WP_404313701.1">
    <property type="nucleotide sequence ID" value="NZ_JAUIYO010000001.1"/>
</dbReference>
<keyword evidence="4" id="KW-1185">Reference proteome</keyword>
<evidence type="ECO:0000256" key="1">
    <source>
        <dbReference type="SAM" id="Phobius"/>
    </source>
</evidence>
<protein>
    <submittedName>
        <fullName evidence="3">Sporulation protein YpjB</fullName>
    </submittedName>
</protein>
<dbReference type="EMBL" id="JAUIYO010000001">
    <property type="protein sequence ID" value="MFK2824199.1"/>
    <property type="molecule type" value="Genomic_DNA"/>
</dbReference>
<feature type="signal peptide" evidence="2">
    <location>
        <begin position="1"/>
        <end position="22"/>
    </location>
</feature>
<reference evidence="3 4" key="1">
    <citation type="submission" date="2023-07" db="EMBL/GenBank/DDBJ databases">
        <title>Bacillus lucianemedeirus sp. nov, a new species isolated from an immunobiological production facility.</title>
        <authorList>
            <person name="Costa L.V."/>
            <person name="Miranda R.V.S.L."/>
            <person name="Brandao M.L.L."/>
            <person name="Reis C.M.F."/>
            <person name="Frazao A.M."/>
            <person name="Cruz F.V."/>
            <person name="Baio P.V.P."/>
            <person name="Veras J.F.C."/>
            <person name="Ramos J.N."/>
            <person name="Vieira V."/>
        </authorList>
    </citation>
    <scope>NUCLEOTIDE SEQUENCE [LARGE SCALE GENOMIC DNA]</scope>
    <source>
        <strain evidence="3 4">B190/17</strain>
    </source>
</reference>
<dbReference type="Proteomes" id="UP001619911">
    <property type="component" value="Unassembled WGS sequence"/>
</dbReference>
<name>A0ABW8I4P2_9BACI</name>
<dbReference type="Pfam" id="PF09577">
    <property type="entry name" value="Spore_YpjB"/>
    <property type="match status" value="1"/>
</dbReference>
<gene>
    <name evidence="3" type="ORF">QYG89_00640</name>
</gene>
<proteinExistence type="predicted"/>
<sequence>MKKIKYLFLVCCLFIIPIHSKAEDANTRLLKLDQTAGQALEFTKAGRYDGAEAQLKTAQLELIHMQYESSGLSMEEWTVLSAALGQALQVLQSPEGKEKETLEMVTSFRLAADAVVSRYQPLWIELEQPVLSSLESLKKSSAAADAPGFHESLNTFLANYYMIQPSLKMDISKKRVEALDQRVRYMDQHREEIFIDQSAQSEVSQLQKEVETVFKEMDKEETAQPSLGWVISITGGIIITTLSYVGWRKYKGQKEDAREKQND</sequence>
<evidence type="ECO:0000313" key="3">
    <source>
        <dbReference type="EMBL" id="MFK2824199.1"/>
    </source>
</evidence>
<keyword evidence="2" id="KW-0732">Signal</keyword>
<organism evidence="3 4">
    <name type="scientific">Bacillus lumedeiriae</name>
    <dbReference type="NCBI Taxonomy" id="3058829"/>
    <lineage>
        <taxon>Bacteria</taxon>
        <taxon>Bacillati</taxon>
        <taxon>Bacillota</taxon>
        <taxon>Bacilli</taxon>
        <taxon>Bacillales</taxon>
        <taxon>Bacillaceae</taxon>
        <taxon>Bacillus</taxon>
    </lineage>
</organism>
<evidence type="ECO:0000256" key="2">
    <source>
        <dbReference type="SAM" id="SignalP"/>
    </source>
</evidence>
<feature type="chain" id="PRO_5045262969" evidence="2">
    <location>
        <begin position="23"/>
        <end position="263"/>
    </location>
</feature>
<evidence type="ECO:0000313" key="4">
    <source>
        <dbReference type="Proteomes" id="UP001619911"/>
    </source>
</evidence>
<comment type="caution">
    <text evidence="3">The sequence shown here is derived from an EMBL/GenBank/DDBJ whole genome shotgun (WGS) entry which is preliminary data.</text>
</comment>
<keyword evidence="1" id="KW-0812">Transmembrane</keyword>